<sequence>MRTIMISILVVSLLLVGFLSVSRPVVDNYIEEFEWNRTYQVRQGDTLWELAEEINSAKEDPRIIIAAIKKVNNIESSLKINQKIIIPGN</sequence>
<dbReference type="CDD" id="cd00118">
    <property type="entry name" value="LysM"/>
    <property type="match status" value="1"/>
</dbReference>
<dbReference type="Pfam" id="PF01476">
    <property type="entry name" value="LysM"/>
    <property type="match status" value="1"/>
</dbReference>
<dbReference type="RefSeq" id="WP_076546155.1">
    <property type="nucleotide sequence ID" value="NZ_FTNC01000037.1"/>
</dbReference>
<organism evidence="2 3">
    <name type="scientific">Halanaerobium kushneri</name>
    <dbReference type="NCBI Taxonomy" id="56779"/>
    <lineage>
        <taxon>Bacteria</taxon>
        <taxon>Bacillati</taxon>
        <taxon>Bacillota</taxon>
        <taxon>Clostridia</taxon>
        <taxon>Halanaerobiales</taxon>
        <taxon>Halanaerobiaceae</taxon>
        <taxon>Halanaerobium</taxon>
    </lineage>
</organism>
<protein>
    <submittedName>
        <fullName evidence="2">LysM domain-containing protein</fullName>
    </submittedName>
</protein>
<evidence type="ECO:0000313" key="3">
    <source>
        <dbReference type="Proteomes" id="UP000185669"/>
    </source>
</evidence>
<accession>A0A1N7BYT2</accession>
<dbReference type="AlphaFoldDB" id="A0A1N7BYT2"/>
<name>A0A1N7BYT2_9FIRM</name>
<dbReference type="InterPro" id="IPR036779">
    <property type="entry name" value="LysM_dom_sf"/>
</dbReference>
<dbReference type="SUPFAM" id="SSF54106">
    <property type="entry name" value="LysM domain"/>
    <property type="match status" value="1"/>
</dbReference>
<dbReference type="SMART" id="SM00257">
    <property type="entry name" value="LysM"/>
    <property type="match status" value="1"/>
</dbReference>
<dbReference type="Proteomes" id="UP000185669">
    <property type="component" value="Unassembled WGS sequence"/>
</dbReference>
<gene>
    <name evidence="2" type="ORF">SAMN05421834_1378</name>
</gene>
<evidence type="ECO:0000259" key="1">
    <source>
        <dbReference type="PROSITE" id="PS51782"/>
    </source>
</evidence>
<feature type="domain" description="LysM" evidence="1">
    <location>
        <begin position="37"/>
        <end position="86"/>
    </location>
</feature>
<dbReference type="PROSITE" id="PS51782">
    <property type="entry name" value="LYSM"/>
    <property type="match status" value="1"/>
</dbReference>
<evidence type="ECO:0000313" key="2">
    <source>
        <dbReference type="EMBL" id="SIR56508.1"/>
    </source>
</evidence>
<dbReference type="STRING" id="56779.SAMN05421834_1378"/>
<keyword evidence="3" id="KW-1185">Reference proteome</keyword>
<dbReference type="EMBL" id="FTNC01000037">
    <property type="protein sequence ID" value="SIR56508.1"/>
    <property type="molecule type" value="Genomic_DNA"/>
</dbReference>
<dbReference type="Gene3D" id="3.10.350.10">
    <property type="entry name" value="LysM domain"/>
    <property type="match status" value="1"/>
</dbReference>
<proteinExistence type="predicted"/>
<dbReference type="InterPro" id="IPR018392">
    <property type="entry name" value="LysM"/>
</dbReference>
<reference evidence="3" key="1">
    <citation type="submission" date="2017-01" db="EMBL/GenBank/DDBJ databases">
        <authorList>
            <person name="Varghese N."/>
            <person name="Submissions S."/>
        </authorList>
    </citation>
    <scope>NUCLEOTIDE SEQUENCE [LARGE SCALE GENOMIC DNA]</scope>
    <source>
        <strain evidence="3">ATCC 700103</strain>
    </source>
</reference>